<dbReference type="EMBL" id="MU117985">
    <property type="protein sequence ID" value="KAF9650390.1"/>
    <property type="molecule type" value="Genomic_DNA"/>
</dbReference>
<organism evidence="1 2">
    <name type="scientific">Thelephora ganbajun</name>
    <name type="common">Ganba fungus</name>
    <dbReference type="NCBI Taxonomy" id="370292"/>
    <lineage>
        <taxon>Eukaryota</taxon>
        <taxon>Fungi</taxon>
        <taxon>Dikarya</taxon>
        <taxon>Basidiomycota</taxon>
        <taxon>Agaricomycotina</taxon>
        <taxon>Agaricomycetes</taxon>
        <taxon>Thelephorales</taxon>
        <taxon>Thelephoraceae</taxon>
        <taxon>Thelephora</taxon>
    </lineage>
</organism>
<evidence type="ECO:0000313" key="1">
    <source>
        <dbReference type="EMBL" id="KAF9650390.1"/>
    </source>
</evidence>
<comment type="caution">
    <text evidence="1">The sequence shown here is derived from an EMBL/GenBank/DDBJ whole genome shotgun (WGS) entry which is preliminary data.</text>
</comment>
<reference evidence="1" key="2">
    <citation type="journal article" date="2020" name="Nat. Commun.">
        <title>Large-scale genome sequencing of mycorrhizal fungi provides insights into the early evolution of symbiotic traits.</title>
        <authorList>
            <person name="Miyauchi S."/>
            <person name="Kiss E."/>
            <person name="Kuo A."/>
            <person name="Drula E."/>
            <person name="Kohler A."/>
            <person name="Sanchez-Garcia M."/>
            <person name="Morin E."/>
            <person name="Andreopoulos B."/>
            <person name="Barry K.W."/>
            <person name="Bonito G."/>
            <person name="Buee M."/>
            <person name="Carver A."/>
            <person name="Chen C."/>
            <person name="Cichocki N."/>
            <person name="Clum A."/>
            <person name="Culley D."/>
            <person name="Crous P.W."/>
            <person name="Fauchery L."/>
            <person name="Girlanda M."/>
            <person name="Hayes R.D."/>
            <person name="Keri Z."/>
            <person name="LaButti K."/>
            <person name="Lipzen A."/>
            <person name="Lombard V."/>
            <person name="Magnuson J."/>
            <person name="Maillard F."/>
            <person name="Murat C."/>
            <person name="Nolan M."/>
            <person name="Ohm R.A."/>
            <person name="Pangilinan J."/>
            <person name="Pereira M.F."/>
            <person name="Perotto S."/>
            <person name="Peter M."/>
            <person name="Pfister S."/>
            <person name="Riley R."/>
            <person name="Sitrit Y."/>
            <person name="Stielow J.B."/>
            <person name="Szollosi G."/>
            <person name="Zifcakova L."/>
            <person name="Stursova M."/>
            <person name="Spatafora J.W."/>
            <person name="Tedersoo L."/>
            <person name="Vaario L.M."/>
            <person name="Yamada A."/>
            <person name="Yan M."/>
            <person name="Wang P."/>
            <person name="Xu J."/>
            <person name="Bruns T."/>
            <person name="Baldrian P."/>
            <person name="Vilgalys R."/>
            <person name="Dunand C."/>
            <person name="Henrissat B."/>
            <person name="Grigoriev I.V."/>
            <person name="Hibbett D."/>
            <person name="Nagy L.G."/>
            <person name="Martin F.M."/>
        </authorList>
    </citation>
    <scope>NUCLEOTIDE SEQUENCE</scope>
    <source>
        <strain evidence="1">P2</strain>
    </source>
</reference>
<dbReference type="Proteomes" id="UP000886501">
    <property type="component" value="Unassembled WGS sequence"/>
</dbReference>
<reference evidence="1" key="1">
    <citation type="submission" date="2019-10" db="EMBL/GenBank/DDBJ databases">
        <authorList>
            <consortium name="DOE Joint Genome Institute"/>
            <person name="Kuo A."/>
            <person name="Miyauchi S."/>
            <person name="Kiss E."/>
            <person name="Drula E."/>
            <person name="Kohler A."/>
            <person name="Sanchez-Garcia M."/>
            <person name="Andreopoulos B."/>
            <person name="Barry K.W."/>
            <person name="Bonito G."/>
            <person name="Buee M."/>
            <person name="Carver A."/>
            <person name="Chen C."/>
            <person name="Cichocki N."/>
            <person name="Clum A."/>
            <person name="Culley D."/>
            <person name="Crous P.W."/>
            <person name="Fauchery L."/>
            <person name="Girlanda M."/>
            <person name="Hayes R."/>
            <person name="Keri Z."/>
            <person name="Labutti K."/>
            <person name="Lipzen A."/>
            <person name="Lombard V."/>
            <person name="Magnuson J."/>
            <person name="Maillard F."/>
            <person name="Morin E."/>
            <person name="Murat C."/>
            <person name="Nolan M."/>
            <person name="Ohm R."/>
            <person name="Pangilinan J."/>
            <person name="Pereira M."/>
            <person name="Perotto S."/>
            <person name="Peter M."/>
            <person name="Riley R."/>
            <person name="Sitrit Y."/>
            <person name="Stielow B."/>
            <person name="Szollosi G."/>
            <person name="Zifcakova L."/>
            <person name="Stursova M."/>
            <person name="Spatafora J.W."/>
            <person name="Tedersoo L."/>
            <person name="Vaario L.-M."/>
            <person name="Yamada A."/>
            <person name="Yan M."/>
            <person name="Wang P."/>
            <person name="Xu J."/>
            <person name="Bruns T."/>
            <person name="Baldrian P."/>
            <person name="Vilgalys R."/>
            <person name="Henrissat B."/>
            <person name="Grigoriev I.V."/>
            <person name="Hibbett D."/>
            <person name="Nagy L.G."/>
            <person name="Martin F.M."/>
        </authorList>
    </citation>
    <scope>NUCLEOTIDE SEQUENCE</scope>
    <source>
        <strain evidence="1">P2</strain>
    </source>
</reference>
<proteinExistence type="predicted"/>
<protein>
    <submittedName>
        <fullName evidence="1">Uncharacterized protein</fullName>
    </submittedName>
</protein>
<sequence>MESLWPFPEFLKDKSRPYVKTTDSWMEPVVRRPLDYKENVKNVAKGGKARVE</sequence>
<accession>A0ACB6ZKQ3</accession>
<evidence type="ECO:0000313" key="2">
    <source>
        <dbReference type="Proteomes" id="UP000886501"/>
    </source>
</evidence>
<keyword evidence="2" id="KW-1185">Reference proteome</keyword>
<gene>
    <name evidence="1" type="ORF">BDM02DRAFT_3112159</name>
</gene>
<name>A0ACB6ZKQ3_THEGA</name>